<comment type="similarity">
    <text evidence="1">Belongs to the bacterial solute-binding protein 1 family.</text>
</comment>
<dbReference type="GO" id="GO:0042956">
    <property type="term" value="P:maltodextrin transmembrane transport"/>
    <property type="evidence" value="ECO:0007669"/>
    <property type="project" value="TreeGrafter"/>
</dbReference>
<dbReference type="AlphaFoldDB" id="A0A0W8FYJ6"/>
<dbReference type="PANTHER" id="PTHR30061:SF50">
    <property type="entry name" value="MALTOSE_MALTODEXTRIN-BINDING PERIPLASMIC PROTEIN"/>
    <property type="match status" value="1"/>
</dbReference>
<name>A0A0W8FYJ6_9ZZZZ</name>
<dbReference type="EMBL" id="LNQE01000559">
    <property type="protein sequence ID" value="KUG25992.1"/>
    <property type="molecule type" value="Genomic_DNA"/>
</dbReference>
<evidence type="ECO:0000256" key="3">
    <source>
        <dbReference type="ARBA" id="ARBA00022729"/>
    </source>
</evidence>
<dbReference type="GO" id="GO:0055052">
    <property type="term" value="C:ATP-binding cassette (ABC) transporter complex, substrate-binding subunit-containing"/>
    <property type="evidence" value="ECO:0007669"/>
    <property type="project" value="TreeGrafter"/>
</dbReference>
<evidence type="ECO:0000256" key="2">
    <source>
        <dbReference type="ARBA" id="ARBA00022448"/>
    </source>
</evidence>
<dbReference type="Gene3D" id="3.40.190.10">
    <property type="entry name" value="Periplasmic binding protein-like II"/>
    <property type="match status" value="2"/>
</dbReference>
<accession>A0A0W8FYJ6</accession>
<keyword evidence="2" id="KW-0813">Transport</keyword>
<keyword evidence="3" id="KW-0732">Signal</keyword>
<dbReference type="Pfam" id="PF13416">
    <property type="entry name" value="SBP_bac_8"/>
    <property type="match status" value="1"/>
</dbReference>
<protein>
    <submittedName>
        <fullName evidence="4">Multiple sugar abc transporter, substrate-binding protein</fullName>
    </submittedName>
</protein>
<dbReference type="SUPFAM" id="SSF53850">
    <property type="entry name" value="Periplasmic binding protein-like II"/>
    <property type="match status" value="1"/>
</dbReference>
<organism evidence="4">
    <name type="scientific">hydrocarbon metagenome</name>
    <dbReference type="NCBI Taxonomy" id="938273"/>
    <lineage>
        <taxon>unclassified sequences</taxon>
        <taxon>metagenomes</taxon>
        <taxon>ecological metagenomes</taxon>
    </lineage>
</organism>
<proteinExistence type="inferred from homology"/>
<evidence type="ECO:0000313" key="4">
    <source>
        <dbReference type="EMBL" id="KUG25992.1"/>
    </source>
</evidence>
<dbReference type="GO" id="GO:0015768">
    <property type="term" value="P:maltose transport"/>
    <property type="evidence" value="ECO:0007669"/>
    <property type="project" value="TreeGrafter"/>
</dbReference>
<dbReference type="InterPro" id="IPR006059">
    <property type="entry name" value="SBP"/>
</dbReference>
<sequence>MKLNLLFTVSIVLLSHLIISCGRSEADRNNILYWSSNNTYEIQFADYITKKWNEENTVKVKFQPVPEGQSSEEIILAAVVGKTTPDVYSNMWQGDVEVYAQAGILIPLDTLDGFLEFIYERCDSAVVEEITSTDGHIYQIPWKINPIMLIYNQNAIDELELDSVPGNYSQFTSAAEKFKADLNGDGYIDRWFGYAEVQVTWWQRFFDFYPLYLAASGGASLVKNDKAVFDNEYAVNVFKFLRNLYANNYFSKERLSARQDVFLSEVIATRFTGPWEISHSEKYKPEGFEYDFHHLPVPDNHEGPIYTYGDPKNIVIFNTCKNPTAAWQFLKEMISEENDLKLLELSNQLPRRKNIDRNTLYAGYFEQNPKMKKFAKQAKFVKGTDASPVLKEVFDLISQQYEACVIYGVKSPEEAVKDAADAVNLLFLE</sequence>
<dbReference type="PANTHER" id="PTHR30061">
    <property type="entry name" value="MALTOSE-BINDING PERIPLASMIC PROTEIN"/>
    <property type="match status" value="1"/>
</dbReference>
<reference evidence="4" key="1">
    <citation type="journal article" date="2015" name="Proc. Natl. Acad. Sci. U.S.A.">
        <title>Networks of energetic and metabolic interactions define dynamics in microbial communities.</title>
        <authorList>
            <person name="Embree M."/>
            <person name="Liu J.K."/>
            <person name="Al-Bassam M.M."/>
            <person name="Zengler K."/>
        </authorList>
    </citation>
    <scope>NUCLEOTIDE SEQUENCE</scope>
</reference>
<dbReference type="GO" id="GO:1901982">
    <property type="term" value="F:maltose binding"/>
    <property type="evidence" value="ECO:0007669"/>
    <property type="project" value="TreeGrafter"/>
</dbReference>
<evidence type="ECO:0000256" key="1">
    <source>
        <dbReference type="ARBA" id="ARBA00008520"/>
    </source>
</evidence>
<comment type="caution">
    <text evidence="4">The sequence shown here is derived from an EMBL/GenBank/DDBJ whole genome shotgun (WGS) entry which is preliminary data.</text>
</comment>
<gene>
    <name evidence="4" type="ORF">ASZ90_004172</name>
</gene>
<dbReference type="PROSITE" id="PS51257">
    <property type="entry name" value="PROKAR_LIPOPROTEIN"/>
    <property type="match status" value="1"/>
</dbReference>